<dbReference type="GO" id="GO:0046983">
    <property type="term" value="F:protein dimerization activity"/>
    <property type="evidence" value="ECO:0007669"/>
    <property type="project" value="InterPro"/>
</dbReference>
<dbReference type="Gene3D" id="6.10.140.920">
    <property type="match status" value="1"/>
</dbReference>
<proteinExistence type="predicted"/>
<accession>A0A835HET2</accession>
<dbReference type="PANTHER" id="PTHR11945:SF629">
    <property type="entry name" value="OS02G0164450 PROTEIN"/>
    <property type="match status" value="1"/>
</dbReference>
<evidence type="ECO:0000256" key="4">
    <source>
        <dbReference type="ARBA" id="ARBA00023163"/>
    </source>
</evidence>
<feature type="coiled-coil region" evidence="6">
    <location>
        <begin position="97"/>
        <end position="166"/>
    </location>
</feature>
<evidence type="ECO:0000256" key="2">
    <source>
        <dbReference type="ARBA" id="ARBA00023015"/>
    </source>
</evidence>
<dbReference type="GO" id="GO:0000978">
    <property type="term" value="F:RNA polymerase II cis-regulatory region sequence-specific DNA binding"/>
    <property type="evidence" value="ECO:0007669"/>
    <property type="project" value="TreeGrafter"/>
</dbReference>
<evidence type="ECO:0000256" key="5">
    <source>
        <dbReference type="ARBA" id="ARBA00023242"/>
    </source>
</evidence>
<dbReference type="InterPro" id="IPR002100">
    <property type="entry name" value="TF_MADSbox"/>
</dbReference>
<dbReference type="CDD" id="cd00265">
    <property type="entry name" value="MADS_MEF2_like"/>
    <property type="match status" value="1"/>
</dbReference>
<dbReference type="InterPro" id="IPR036879">
    <property type="entry name" value="TF_MADSbox_sf"/>
</dbReference>
<protein>
    <recommendedName>
        <fullName evidence="7">MADS-box domain-containing protein</fullName>
    </recommendedName>
</protein>
<sequence>MVRKPSMGRQKIEIKRIEQEDSRQVTFSKRRAGLFKKASELCILCGAEIAIIVFSPAGKVFSFGHPSVESVTNRFFTRGLALDVIGASVSLVDTHRSANVRELNRRYTEALDQLEVEKKKSENFQEQKKASQNHPWLEAPVENLGLHALEQLLASLEDFKKKVSNRADELLVNASMPSIQPFMPYMNTLNPVGVTDLHFATNPNDTMLPHGYGYGFGFGRGFF</sequence>
<dbReference type="SMART" id="SM00432">
    <property type="entry name" value="MADS"/>
    <property type="match status" value="1"/>
</dbReference>
<dbReference type="OrthoDB" id="1898716at2759"/>
<keyword evidence="9" id="KW-1185">Reference proteome</keyword>
<reference evidence="8 9" key="1">
    <citation type="submission" date="2020-10" db="EMBL/GenBank/DDBJ databases">
        <title>The Coptis chinensis genome and diversification of protoberbering-type alkaloids.</title>
        <authorList>
            <person name="Wang B."/>
            <person name="Shu S."/>
            <person name="Song C."/>
            <person name="Liu Y."/>
        </authorList>
    </citation>
    <scope>NUCLEOTIDE SEQUENCE [LARGE SCALE GENOMIC DNA]</scope>
    <source>
        <strain evidence="8">HL-2020</strain>
        <tissue evidence="8">Leaf</tissue>
    </source>
</reference>
<evidence type="ECO:0000256" key="3">
    <source>
        <dbReference type="ARBA" id="ARBA00023125"/>
    </source>
</evidence>
<dbReference type="SUPFAM" id="SSF55455">
    <property type="entry name" value="SRF-like"/>
    <property type="match status" value="1"/>
</dbReference>
<dbReference type="InterPro" id="IPR033896">
    <property type="entry name" value="MEF2-like_N"/>
</dbReference>
<dbReference type="PANTHER" id="PTHR11945">
    <property type="entry name" value="MADS BOX PROTEIN"/>
    <property type="match status" value="1"/>
</dbReference>
<evidence type="ECO:0000256" key="1">
    <source>
        <dbReference type="ARBA" id="ARBA00004123"/>
    </source>
</evidence>
<gene>
    <name evidence="8" type="ORF">IFM89_014601</name>
</gene>
<name>A0A835HET2_9MAGN</name>
<dbReference type="FunFam" id="3.40.1810.10:FF:000006">
    <property type="entry name" value="Agamous-like MADS-box protein AGL62"/>
    <property type="match status" value="1"/>
</dbReference>
<dbReference type="GO" id="GO:0005634">
    <property type="term" value="C:nucleus"/>
    <property type="evidence" value="ECO:0007669"/>
    <property type="project" value="UniProtKB-SubCell"/>
</dbReference>
<comment type="caution">
    <text evidence="8">The sequence shown here is derived from an EMBL/GenBank/DDBJ whole genome shotgun (WGS) entry which is preliminary data.</text>
</comment>
<dbReference type="GO" id="GO:0045944">
    <property type="term" value="P:positive regulation of transcription by RNA polymerase II"/>
    <property type="evidence" value="ECO:0007669"/>
    <property type="project" value="InterPro"/>
</dbReference>
<evidence type="ECO:0000313" key="8">
    <source>
        <dbReference type="EMBL" id="KAF9596957.1"/>
    </source>
</evidence>
<keyword evidence="6" id="KW-0175">Coiled coil</keyword>
<dbReference type="AlphaFoldDB" id="A0A835HET2"/>
<keyword evidence="3" id="KW-0238">DNA-binding</keyword>
<keyword evidence="2" id="KW-0805">Transcription regulation</keyword>
<dbReference type="PRINTS" id="PR00404">
    <property type="entry name" value="MADSDOMAIN"/>
</dbReference>
<keyword evidence="4" id="KW-0804">Transcription</keyword>
<dbReference type="Proteomes" id="UP000631114">
    <property type="component" value="Unassembled WGS sequence"/>
</dbReference>
<evidence type="ECO:0000313" key="9">
    <source>
        <dbReference type="Proteomes" id="UP000631114"/>
    </source>
</evidence>
<feature type="domain" description="MADS-box" evidence="7">
    <location>
        <begin position="7"/>
        <end position="67"/>
    </location>
</feature>
<comment type="subcellular location">
    <subcellularLocation>
        <location evidence="1">Nucleus</location>
    </subcellularLocation>
</comment>
<dbReference type="EMBL" id="JADFTS010000007">
    <property type="protein sequence ID" value="KAF9596957.1"/>
    <property type="molecule type" value="Genomic_DNA"/>
</dbReference>
<organism evidence="8 9">
    <name type="scientific">Coptis chinensis</name>
    <dbReference type="NCBI Taxonomy" id="261450"/>
    <lineage>
        <taxon>Eukaryota</taxon>
        <taxon>Viridiplantae</taxon>
        <taxon>Streptophyta</taxon>
        <taxon>Embryophyta</taxon>
        <taxon>Tracheophyta</taxon>
        <taxon>Spermatophyta</taxon>
        <taxon>Magnoliopsida</taxon>
        <taxon>Ranunculales</taxon>
        <taxon>Ranunculaceae</taxon>
        <taxon>Coptidoideae</taxon>
        <taxon>Coptis</taxon>
    </lineage>
</organism>
<dbReference type="Pfam" id="PF00319">
    <property type="entry name" value="SRF-TF"/>
    <property type="match status" value="1"/>
</dbReference>
<dbReference type="GO" id="GO:0000981">
    <property type="term" value="F:DNA-binding transcription factor activity, RNA polymerase II-specific"/>
    <property type="evidence" value="ECO:0007669"/>
    <property type="project" value="TreeGrafter"/>
</dbReference>
<dbReference type="PROSITE" id="PS50066">
    <property type="entry name" value="MADS_BOX_2"/>
    <property type="match status" value="1"/>
</dbReference>
<keyword evidence="5" id="KW-0539">Nucleus</keyword>
<evidence type="ECO:0000259" key="7">
    <source>
        <dbReference type="PROSITE" id="PS50066"/>
    </source>
</evidence>
<evidence type="ECO:0000256" key="6">
    <source>
        <dbReference type="SAM" id="Coils"/>
    </source>
</evidence>
<dbReference type="Gene3D" id="3.40.1810.10">
    <property type="entry name" value="Transcription factor, MADS-box"/>
    <property type="match status" value="1"/>
</dbReference>